<dbReference type="Proteomes" id="UP000316801">
    <property type="component" value="Unassembled WGS sequence"/>
</dbReference>
<dbReference type="NCBIfam" id="TIGR02186">
    <property type="entry name" value="alph_Pro_TM"/>
    <property type="match status" value="1"/>
</dbReference>
<feature type="chain" id="PRO_5021744481" evidence="2">
    <location>
        <begin position="26"/>
        <end position="271"/>
    </location>
</feature>
<evidence type="ECO:0000256" key="1">
    <source>
        <dbReference type="SAM" id="Phobius"/>
    </source>
</evidence>
<name>A0A549TI70_9HYPH</name>
<dbReference type="Pfam" id="PF09608">
    <property type="entry name" value="Alph_Pro_TM"/>
    <property type="match status" value="1"/>
</dbReference>
<evidence type="ECO:0000256" key="2">
    <source>
        <dbReference type="SAM" id="SignalP"/>
    </source>
</evidence>
<feature type="transmembrane region" description="Helical" evidence="1">
    <location>
        <begin position="247"/>
        <end position="268"/>
    </location>
</feature>
<evidence type="ECO:0000313" key="3">
    <source>
        <dbReference type="EMBL" id="TRL42941.1"/>
    </source>
</evidence>
<dbReference type="InterPro" id="IPR019088">
    <property type="entry name" value="CHP02186-rel_TM"/>
</dbReference>
<protein>
    <submittedName>
        <fullName evidence="3">TIGR02186 family protein</fullName>
    </submittedName>
</protein>
<keyword evidence="1" id="KW-0812">Transmembrane</keyword>
<dbReference type="AlphaFoldDB" id="A0A549TI70"/>
<gene>
    <name evidence="3" type="ORF">FNA46_00555</name>
</gene>
<reference evidence="3 4" key="1">
    <citation type="submission" date="2019-07" db="EMBL/GenBank/DDBJ databases">
        <title>Ln-dependent methylotrophs.</title>
        <authorList>
            <person name="Tani A."/>
        </authorList>
    </citation>
    <scope>NUCLEOTIDE SEQUENCE [LARGE SCALE GENOMIC DNA]</scope>
    <source>
        <strain evidence="3 4">SM12</strain>
    </source>
</reference>
<accession>A0A549TI70</accession>
<comment type="caution">
    <text evidence="3">The sequence shown here is derived from an EMBL/GenBank/DDBJ whole genome shotgun (WGS) entry which is preliminary data.</text>
</comment>
<proteinExistence type="predicted"/>
<evidence type="ECO:0000313" key="4">
    <source>
        <dbReference type="Proteomes" id="UP000316801"/>
    </source>
</evidence>
<keyword evidence="2" id="KW-0732">Signal</keyword>
<dbReference type="EMBL" id="VJMG01000003">
    <property type="protein sequence ID" value="TRL42941.1"/>
    <property type="molecule type" value="Genomic_DNA"/>
</dbReference>
<sequence>MRMPVVPCLFALLLTGFCGALPAAAQVPLGTGPSSIREGLEIGTSTSEIAITSEFRGADLTVFGALTNADELFLAIGQYDVVVTLEGPRDAATVRRKERVFGIWMNTQSVTFEQVPESYSMASTRPLEDIPRSPSAPRMAVGIEHLALSPIGYVGNALSVAEFREAYRRLKLSGGLYQRDTAGVRFVSPSLFRATLRLPANVPDGVHVVHAYLFKSGELILQRDLPLRVVKTGLEQTITDAAHQQPLLYGLVSVLIALVTGWGASVLFRRE</sequence>
<keyword evidence="1" id="KW-0472">Membrane</keyword>
<keyword evidence="4" id="KW-1185">Reference proteome</keyword>
<feature type="signal peptide" evidence="2">
    <location>
        <begin position="1"/>
        <end position="25"/>
    </location>
</feature>
<keyword evidence="1" id="KW-1133">Transmembrane helix</keyword>
<dbReference type="RefSeq" id="WP_142880391.1">
    <property type="nucleotide sequence ID" value="NZ_VJMG01000003.1"/>
</dbReference>
<organism evidence="3 4">
    <name type="scientific">Rhizobium straminoryzae</name>
    <dbReference type="NCBI Taxonomy" id="1387186"/>
    <lineage>
        <taxon>Bacteria</taxon>
        <taxon>Pseudomonadati</taxon>
        <taxon>Pseudomonadota</taxon>
        <taxon>Alphaproteobacteria</taxon>
        <taxon>Hyphomicrobiales</taxon>
        <taxon>Rhizobiaceae</taxon>
        <taxon>Rhizobium/Agrobacterium group</taxon>
        <taxon>Rhizobium</taxon>
    </lineage>
</organism>